<comment type="caution">
    <text evidence="5">The sequence shown here is derived from an EMBL/GenBank/DDBJ whole genome shotgun (WGS) entry which is preliminary data.</text>
</comment>
<dbReference type="Gene3D" id="2.40.30.170">
    <property type="match status" value="1"/>
</dbReference>
<keyword evidence="2" id="KW-0175">Coiled coil</keyword>
<comment type="subcellular location">
    <subcellularLocation>
        <location evidence="1">Cell envelope</location>
    </subcellularLocation>
</comment>
<feature type="domain" description="Multidrug export protein EmrA/FarA alpha-helical hairpin" evidence="4">
    <location>
        <begin position="91"/>
        <end position="208"/>
    </location>
</feature>
<dbReference type="SUPFAM" id="SSF111369">
    <property type="entry name" value="HlyD-like secretion proteins"/>
    <property type="match status" value="1"/>
</dbReference>
<evidence type="ECO:0000256" key="2">
    <source>
        <dbReference type="SAM" id="Coils"/>
    </source>
</evidence>
<accession>E6QPM8</accession>
<keyword evidence="3" id="KW-0812">Transmembrane</keyword>
<evidence type="ECO:0000259" key="4">
    <source>
        <dbReference type="Pfam" id="PF25885"/>
    </source>
</evidence>
<evidence type="ECO:0000256" key="1">
    <source>
        <dbReference type="ARBA" id="ARBA00004196"/>
    </source>
</evidence>
<evidence type="ECO:0000256" key="3">
    <source>
        <dbReference type="SAM" id="Phobius"/>
    </source>
</evidence>
<reference evidence="5" key="1">
    <citation type="submission" date="2009-10" db="EMBL/GenBank/DDBJ databases">
        <title>Diversity of trophic interactions inside an arsenic-rich microbial ecosystem.</title>
        <authorList>
            <person name="Bertin P.N."/>
            <person name="Heinrich-Salmeron A."/>
            <person name="Pelletier E."/>
            <person name="Goulhen-Chollet F."/>
            <person name="Arsene-Ploetze F."/>
            <person name="Gallien S."/>
            <person name="Calteau A."/>
            <person name="Vallenet D."/>
            <person name="Casiot C."/>
            <person name="Chane-Woon-Ming B."/>
            <person name="Giloteaux L."/>
            <person name="Barakat M."/>
            <person name="Bonnefoy V."/>
            <person name="Bruneel O."/>
            <person name="Chandler M."/>
            <person name="Cleiss J."/>
            <person name="Duran R."/>
            <person name="Elbaz-Poulichet F."/>
            <person name="Fonknechten N."/>
            <person name="Lauga B."/>
            <person name="Mornico D."/>
            <person name="Ortet P."/>
            <person name="Schaeffer C."/>
            <person name="Siguier P."/>
            <person name="Alexander Thil Smith A."/>
            <person name="Van Dorsselaer A."/>
            <person name="Weissenbach J."/>
            <person name="Medigue C."/>
            <person name="Le Paslier D."/>
        </authorList>
    </citation>
    <scope>NUCLEOTIDE SEQUENCE</scope>
</reference>
<organism evidence="5">
    <name type="scientific">mine drainage metagenome</name>
    <dbReference type="NCBI Taxonomy" id="410659"/>
    <lineage>
        <taxon>unclassified sequences</taxon>
        <taxon>metagenomes</taxon>
        <taxon>ecological metagenomes</taxon>
    </lineage>
</organism>
<protein>
    <submittedName>
        <fullName evidence="5">Putative Multidrug resistance protein A</fullName>
    </submittedName>
</protein>
<evidence type="ECO:0000313" key="5">
    <source>
        <dbReference type="EMBL" id="CBI09199.1"/>
    </source>
</evidence>
<keyword evidence="3" id="KW-0472">Membrane</keyword>
<name>E6QPM8_9ZZZZ</name>
<dbReference type="InterPro" id="IPR058633">
    <property type="entry name" value="EmrA/FarA_HH"/>
</dbReference>
<dbReference type="InterPro" id="IPR050739">
    <property type="entry name" value="MFP"/>
</dbReference>
<dbReference type="PANTHER" id="PTHR30386">
    <property type="entry name" value="MEMBRANE FUSION SUBUNIT OF EMRAB-TOLC MULTIDRUG EFFLUX PUMP"/>
    <property type="match status" value="1"/>
</dbReference>
<sequence length="386" mass="42783">MKVKKLIHSNIRHHRLKQIFAFALLLSIALITWWNLFLKTNVDSDDAYIAGNIIPVQALVSGVVARVNMDNTMLAHTGQILLSEEHNLTSTQLDKAAANLAKAVRDTKSLFAQTEGQQADISVLNAKKSRLQADLIRYQHAFESGAVSSQQVTDTQADIAILNQEIEKAKANLHKSNALVIGTQVNNNPVVQKARAEFVEAYIHDHRTNVYAPLTGYVANRRVQAGEQVKEGQQLLSIVPLDNLWITANIKETKLARVRTGEPVTIKTYTYGNDFTFHGKVLGIIPTGGSTFSLFPPNNSTGNYIHIIERIPVRISLLASELHSHPLRPGMSVSIHIDTKNYRRLKVLDTQVQTLDSSYATNIYETEIADAQRAAQAIIAKNDLSL</sequence>
<gene>
    <name evidence="5" type="ORF">CARN7_2858</name>
</gene>
<feature type="transmembrane region" description="Helical" evidence="3">
    <location>
        <begin position="20"/>
        <end position="38"/>
    </location>
</feature>
<dbReference type="GO" id="GO:0030313">
    <property type="term" value="C:cell envelope"/>
    <property type="evidence" value="ECO:0007669"/>
    <property type="project" value="UniProtKB-SubCell"/>
</dbReference>
<dbReference type="GO" id="GO:0055085">
    <property type="term" value="P:transmembrane transport"/>
    <property type="evidence" value="ECO:0007669"/>
    <property type="project" value="InterPro"/>
</dbReference>
<feature type="coiled-coil region" evidence="2">
    <location>
        <begin position="152"/>
        <end position="179"/>
    </location>
</feature>
<dbReference type="AlphaFoldDB" id="E6QPM8"/>
<proteinExistence type="predicted"/>
<dbReference type="PANTHER" id="PTHR30386:SF19">
    <property type="entry name" value="MULTIDRUG EXPORT PROTEIN EMRA-RELATED"/>
    <property type="match status" value="1"/>
</dbReference>
<dbReference type="Pfam" id="PF25885">
    <property type="entry name" value="HH_EMRA"/>
    <property type="match status" value="1"/>
</dbReference>
<dbReference type="EMBL" id="CABR01000008">
    <property type="protein sequence ID" value="CBI09199.1"/>
    <property type="molecule type" value="Genomic_DNA"/>
</dbReference>
<keyword evidence="3" id="KW-1133">Transmembrane helix</keyword>